<dbReference type="AlphaFoldDB" id="A0A2Z4Y697"/>
<evidence type="ECO:0000313" key="9">
    <source>
        <dbReference type="Proteomes" id="UP000262583"/>
    </source>
</evidence>
<reference evidence="8 9" key="1">
    <citation type="submission" date="2018-05" db="EMBL/GenBank/DDBJ databases">
        <title>A metagenomic window into the 2 km-deep terrestrial subsurface aquifer revealed taxonomically and functionally diverse microbial community comprising novel uncultured bacterial lineages.</title>
        <authorList>
            <person name="Kadnikov V.V."/>
            <person name="Mardanov A.V."/>
            <person name="Beletsky A.V."/>
            <person name="Banks D."/>
            <person name="Pimenov N.V."/>
            <person name="Frank Y.A."/>
            <person name="Karnachuk O.V."/>
            <person name="Ravin N.V."/>
        </authorList>
    </citation>
    <scope>NUCLEOTIDE SEQUENCE [LARGE SCALE GENOMIC DNA]</scope>
    <source>
        <strain evidence="8">BY</strain>
    </source>
</reference>
<evidence type="ECO:0000256" key="3">
    <source>
        <dbReference type="ARBA" id="ARBA00047645"/>
    </source>
</evidence>
<gene>
    <name evidence="8" type="ORF">BRCON_1729</name>
</gene>
<feature type="active site" evidence="4">
    <location>
        <position position="35"/>
    </location>
</feature>
<name>A0A2Z4Y697_SUMC1</name>
<dbReference type="EMBL" id="CP030759">
    <property type="protein sequence ID" value="AXA36506.1"/>
    <property type="molecule type" value="Genomic_DNA"/>
</dbReference>
<accession>A0A2Z4Y697</accession>
<evidence type="ECO:0000256" key="5">
    <source>
        <dbReference type="RuleBase" id="RU000553"/>
    </source>
</evidence>
<evidence type="ECO:0000256" key="6">
    <source>
        <dbReference type="RuleBase" id="RU004168"/>
    </source>
</evidence>
<dbReference type="InterPro" id="IPR001792">
    <property type="entry name" value="Acylphosphatase-like_dom"/>
</dbReference>
<dbReference type="Proteomes" id="UP000262583">
    <property type="component" value="Chromosome"/>
</dbReference>
<feature type="domain" description="Acylphosphatase-like" evidence="7">
    <location>
        <begin position="2"/>
        <end position="89"/>
    </location>
</feature>
<feature type="active site" evidence="4">
    <location>
        <position position="17"/>
    </location>
</feature>
<organism evidence="8 9">
    <name type="scientific">Sumerlaea chitinivorans</name>
    <dbReference type="NCBI Taxonomy" id="2250252"/>
    <lineage>
        <taxon>Bacteria</taxon>
        <taxon>Candidatus Sumerlaeota</taxon>
        <taxon>Candidatus Sumerlaeia</taxon>
        <taxon>Candidatus Sumerlaeales</taxon>
        <taxon>Candidatus Sumerlaeaceae</taxon>
        <taxon>Candidatus Sumerlaea</taxon>
    </lineage>
</organism>
<keyword evidence="4 5" id="KW-0378">Hydrolase</keyword>
<dbReference type="KEGG" id="schv:BRCON_1729"/>
<evidence type="ECO:0000313" key="8">
    <source>
        <dbReference type="EMBL" id="AXA36506.1"/>
    </source>
</evidence>
<comment type="catalytic activity">
    <reaction evidence="3 4 5">
        <text>an acyl phosphate + H2O = a carboxylate + phosphate + H(+)</text>
        <dbReference type="Rhea" id="RHEA:14965"/>
        <dbReference type="ChEBI" id="CHEBI:15377"/>
        <dbReference type="ChEBI" id="CHEBI:15378"/>
        <dbReference type="ChEBI" id="CHEBI:29067"/>
        <dbReference type="ChEBI" id="CHEBI:43474"/>
        <dbReference type="ChEBI" id="CHEBI:59918"/>
        <dbReference type="EC" id="3.6.1.7"/>
    </reaction>
</comment>
<dbReference type="InterPro" id="IPR020456">
    <property type="entry name" value="Acylphosphatase"/>
</dbReference>
<protein>
    <recommendedName>
        <fullName evidence="2 4">Acylphosphatase</fullName>
        <ecNumber evidence="2 4">3.6.1.7</ecNumber>
    </recommendedName>
</protein>
<evidence type="ECO:0000256" key="2">
    <source>
        <dbReference type="ARBA" id="ARBA00012150"/>
    </source>
</evidence>
<dbReference type="PRINTS" id="PR00112">
    <property type="entry name" value="ACYLPHPHTASE"/>
</dbReference>
<comment type="similarity">
    <text evidence="1 6">Belongs to the acylphosphatase family.</text>
</comment>
<dbReference type="EC" id="3.6.1.7" evidence="2 4"/>
<dbReference type="PROSITE" id="PS51160">
    <property type="entry name" value="ACYLPHOSPHATASE_3"/>
    <property type="match status" value="1"/>
</dbReference>
<evidence type="ECO:0000256" key="1">
    <source>
        <dbReference type="ARBA" id="ARBA00005614"/>
    </source>
</evidence>
<dbReference type="InterPro" id="IPR017968">
    <property type="entry name" value="Acylphosphatase_CS"/>
</dbReference>
<evidence type="ECO:0000256" key="4">
    <source>
        <dbReference type="PROSITE-ProRule" id="PRU00520"/>
    </source>
</evidence>
<sequence>MILHAIVSGRVQGVGFRYWVKEEAEALGLKGWVRNLRDGSVEVEAEGEEDALFQFEQKLWRGPTLARVTNVDCRYHDITKNYKGFSITA</sequence>
<dbReference type="Pfam" id="PF00708">
    <property type="entry name" value="Acylphosphatase"/>
    <property type="match status" value="1"/>
</dbReference>
<dbReference type="PROSITE" id="PS00151">
    <property type="entry name" value="ACYLPHOSPHATASE_2"/>
    <property type="match status" value="1"/>
</dbReference>
<dbReference type="PANTHER" id="PTHR47268:SF4">
    <property type="entry name" value="ACYLPHOSPHATASE"/>
    <property type="match status" value="1"/>
</dbReference>
<dbReference type="GO" id="GO:0003998">
    <property type="term" value="F:acylphosphatase activity"/>
    <property type="evidence" value="ECO:0007669"/>
    <property type="project" value="UniProtKB-EC"/>
</dbReference>
<dbReference type="SUPFAM" id="SSF54975">
    <property type="entry name" value="Acylphosphatase/BLUF domain-like"/>
    <property type="match status" value="1"/>
</dbReference>
<dbReference type="InterPro" id="IPR036046">
    <property type="entry name" value="Acylphosphatase-like_dom_sf"/>
</dbReference>
<dbReference type="PANTHER" id="PTHR47268">
    <property type="entry name" value="ACYLPHOSPHATASE"/>
    <property type="match status" value="1"/>
</dbReference>
<evidence type="ECO:0000259" key="7">
    <source>
        <dbReference type="PROSITE" id="PS51160"/>
    </source>
</evidence>
<dbReference type="PROSITE" id="PS00150">
    <property type="entry name" value="ACYLPHOSPHATASE_1"/>
    <property type="match status" value="1"/>
</dbReference>
<dbReference type="Gene3D" id="3.30.70.100">
    <property type="match status" value="1"/>
</dbReference>
<proteinExistence type="inferred from homology"/>